<evidence type="ECO:0000313" key="2">
    <source>
        <dbReference type="Proteomes" id="UP001642540"/>
    </source>
</evidence>
<dbReference type="Proteomes" id="UP001642540">
    <property type="component" value="Unassembled WGS sequence"/>
</dbReference>
<protein>
    <submittedName>
        <fullName evidence="1">Uncharacterized protein</fullName>
    </submittedName>
</protein>
<reference evidence="1 2" key="1">
    <citation type="submission" date="2024-08" db="EMBL/GenBank/DDBJ databases">
        <authorList>
            <person name="Cucini C."/>
            <person name="Frati F."/>
        </authorList>
    </citation>
    <scope>NUCLEOTIDE SEQUENCE [LARGE SCALE GENOMIC DNA]</scope>
</reference>
<organism evidence="1 2">
    <name type="scientific">Orchesella dallaii</name>
    <dbReference type="NCBI Taxonomy" id="48710"/>
    <lineage>
        <taxon>Eukaryota</taxon>
        <taxon>Metazoa</taxon>
        <taxon>Ecdysozoa</taxon>
        <taxon>Arthropoda</taxon>
        <taxon>Hexapoda</taxon>
        <taxon>Collembola</taxon>
        <taxon>Entomobryomorpha</taxon>
        <taxon>Entomobryoidea</taxon>
        <taxon>Orchesellidae</taxon>
        <taxon>Orchesellinae</taxon>
        <taxon>Orchesella</taxon>
    </lineage>
</organism>
<proteinExistence type="predicted"/>
<name>A0ABP1PK04_9HEXA</name>
<evidence type="ECO:0000313" key="1">
    <source>
        <dbReference type="EMBL" id="CAL8069685.1"/>
    </source>
</evidence>
<sequence length="194" mass="21947">MTCALQKNMQYMLTGPTIFVVTSLATQNGIDLYLQFEGVGKLEQNDTSYTHEALLGSSGSFNSNELKALSSPLLTILDDNNNNFTFDYTTIVVSNFSTKVHLQAIVGNGGCSNGESFFVITDVTKNRTVIKDCCKTECAGNNSLITYDNPFIILIYKMYQEPFNFNFTWEAGKLDYVIIHQFYCWNFKINFNLY</sequence>
<dbReference type="EMBL" id="CAXLJM020000004">
    <property type="protein sequence ID" value="CAL8069685.1"/>
    <property type="molecule type" value="Genomic_DNA"/>
</dbReference>
<accession>A0ABP1PK04</accession>
<gene>
    <name evidence="1" type="ORF">ODALV1_LOCUS894</name>
</gene>
<comment type="caution">
    <text evidence="1">The sequence shown here is derived from an EMBL/GenBank/DDBJ whole genome shotgun (WGS) entry which is preliminary data.</text>
</comment>
<keyword evidence="2" id="KW-1185">Reference proteome</keyword>